<dbReference type="Pfam" id="PF05685">
    <property type="entry name" value="Uma2"/>
    <property type="match status" value="1"/>
</dbReference>
<keyword evidence="2" id="KW-0255">Endonuclease</keyword>
<feature type="domain" description="Putative restriction endonuclease" evidence="1">
    <location>
        <begin position="23"/>
        <end position="192"/>
    </location>
</feature>
<evidence type="ECO:0000259" key="1">
    <source>
        <dbReference type="Pfam" id="PF05685"/>
    </source>
</evidence>
<dbReference type="InterPro" id="IPR011335">
    <property type="entry name" value="Restrct_endonuc-II-like"/>
</dbReference>
<protein>
    <submittedName>
        <fullName evidence="2">Uma2 family endonuclease</fullName>
    </submittedName>
</protein>
<dbReference type="EMBL" id="RYZZ01000017">
    <property type="protein sequence ID" value="RUQ28148.1"/>
    <property type="molecule type" value="Genomic_DNA"/>
</dbReference>
<proteinExistence type="predicted"/>
<accession>A0A3S0VAJ0</accession>
<reference evidence="2 3" key="1">
    <citation type="submission" date="2018-12" db="EMBL/GenBank/DDBJ databases">
        <title>Bacillus chawlae sp. nov., Bacillus glennii sp. nov., and Bacillus saganii sp. nov. Isolated from the Vehicle Assembly Building at Kennedy Space Center where the Viking Spacecraft were Assembled.</title>
        <authorList>
            <person name="Seuylemezian A."/>
            <person name="Vaishampayan P."/>
        </authorList>
    </citation>
    <scope>NUCLEOTIDE SEQUENCE [LARGE SCALE GENOMIC DNA]</scope>
    <source>
        <strain evidence="2 3">L5</strain>
    </source>
</reference>
<dbReference type="InterPro" id="IPR008538">
    <property type="entry name" value="Uma2"/>
</dbReference>
<keyword evidence="2" id="KW-0540">Nuclease</keyword>
<organism evidence="2 3">
    <name type="scientific">Peribacillus cavernae</name>
    <dbReference type="NCBI Taxonomy" id="1674310"/>
    <lineage>
        <taxon>Bacteria</taxon>
        <taxon>Bacillati</taxon>
        <taxon>Bacillota</taxon>
        <taxon>Bacilli</taxon>
        <taxon>Bacillales</taxon>
        <taxon>Bacillaceae</taxon>
        <taxon>Peribacillus</taxon>
    </lineage>
</organism>
<dbReference type="Proteomes" id="UP000267430">
    <property type="component" value="Unassembled WGS sequence"/>
</dbReference>
<dbReference type="SUPFAM" id="SSF52980">
    <property type="entry name" value="Restriction endonuclease-like"/>
    <property type="match status" value="1"/>
</dbReference>
<evidence type="ECO:0000313" key="3">
    <source>
        <dbReference type="Proteomes" id="UP000267430"/>
    </source>
</evidence>
<gene>
    <name evidence="2" type="ORF">ELQ35_12965</name>
</gene>
<dbReference type="PANTHER" id="PTHR36558:SF1">
    <property type="entry name" value="RESTRICTION ENDONUCLEASE DOMAIN-CONTAINING PROTEIN-RELATED"/>
    <property type="match status" value="1"/>
</dbReference>
<name>A0A3S0VAJ0_9BACI</name>
<comment type="caution">
    <text evidence="2">The sequence shown here is derived from an EMBL/GenBank/DDBJ whole genome shotgun (WGS) entry which is preliminary data.</text>
</comment>
<dbReference type="CDD" id="cd06260">
    <property type="entry name" value="DUF820-like"/>
    <property type="match status" value="1"/>
</dbReference>
<dbReference type="InterPro" id="IPR012296">
    <property type="entry name" value="Nuclease_put_TT1808"/>
</dbReference>
<sequence length="197" mass="23035">MSKRRRCPFLSFNQPHLKKVSYAEYLTWPNEPRYEIIDGIPYLQAAPSRQHQRLVTQLTGELYTFLKGKTCDVYTAPFDVRLSSAEDEQEYHVVQPDISVVCDERKLDDKGCKGAPDLIVEVLSPSTWQRDRIEKLNKYQGHGVKEYVLIYPNEKIIEQYTLAEQGMYEIPKIYNIEHIFRSDILPGFEIPMSDILF</sequence>
<dbReference type="Gene3D" id="3.90.1570.10">
    <property type="entry name" value="tt1808, chain A"/>
    <property type="match status" value="1"/>
</dbReference>
<keyword evidence="3" id="KW-1185">Reference proteome</keyword>
<dbReference type="PANTHER" id="PTHR36558">
    <property type="entry name" value="GLR1098 PROTEIN"/>
    <property type="match status" value="1"/>
</dbReference>
<dbReference type="GO" id="GO:0004519">
    <property type="term" value="F:endonuclease activity"/>
    <property type="evidence" value="ECO:0007669"/>
    <property type="project" value="UniProtKB-KW"/>
</dbReference>
<keyword evidence="2" id="KW-0378">Hydrolase</keyword>
<evidence type="ECO:0000313" key="2">
    <source>
        <dbReference type="EMBL" id="RUQ28148.1"/>
    </source>
</evidence>
<dbReference type="OrthoDB" id="9808428at2"/>
<dbReference type="AlphaFoldDB" id="A0A3S0VAJ0"/>